<keyword evidence="1" id="KW-0812">Transmembrane</keyword>
<feature type="transmembrane region" description="Helical" evidence="1">
    <location>
        <begin position="12"/>
        <end position="40"/>
    </location>
</feature>
<sequence>MQFIFMTKWRFSLFILSSIFLHFYFCVLHGLLLFSLCAYLDRTVSLH</sequence>
<evidence type="ECO:0000313" key="2">
    <source>
        <dbReference type="EMBL" id="JAH15784.1"/>
    </source>
</evidence>
<dbReference type="EMBL" id="GBXM01092793">
    <property type="protein sequence ID" value="JAH15784.1"/>
    <property type="molecule type" value="Transcribed_RNA"/>
</dbReference>
<name>A0A0E9QG84_ANGAN</name>
<keyword evidence="1" id="KW-1133">Transmembrane helix</keyword>
<accession>A0A0E9QG84</accession>
<reference evidence="2" key="2">
    <citation type="journal article" date="2015" name="Fish Shellfish Immunol.">
        <title>Early steps in the European eel (Anguilla anguilla)-Vibrio vulnificus interaction in the gills: Role of the RtxA13 toxin.</title>
        <authorList>
            <person name="Callol A."/>
            <person name="Pajuelo D."/>
            <person name="Ebbesson L."/>
            <person name="Teles M."/>
            <person name="MacKenzie S."/>
            <person name="Amaro C."/>
        </authorList>
    </citation>
    <scope>NUCLEOTIDE SEQUENCE</scope>
</reference>
<protein>
    <submittedName>
        <fullName evidence="2">Uncharacterized protein</fullName>
    </submittedName>
</protein>
<organism evidence="2">
    <name type="scientific">Anguilla anguilla</name>
    <name type="common">European freshwater eel</name>
    <name type="synonym">Muraena anguilla</name>
    <dbReference type="NCBI Taxonomy" id="7936"/>
    <lineage>
        <taxon>Eukaryota</taxon>
        <taxon>Metazoa</taxon>
        <taxon>Chordata</taxon>
        <taxon>Craniata</taxon>
        <taxon>Vertebrata</taxon>
        <taxon>Euteleostomi</taxon>
        <taxon>Actinopterygii</taxon>
        <taxon>Neopterygii</taxon>
        <taxon>Teleostei</taxon>
        <taxon>Anguilliformes</taxon>
        <taxon>Anguillidae</taxon>
        <taxon>Anguilla</taxon>
    </lineage>
</organism>
<reference evidence="2" key="1">
    <citation type="submission" date="2014-11" db="EMBL/GenBank/DDBJ databases">
        <authorList>
            <person name="Amaro Gonzalez C."/>
        </authorList>
    </citation>
    <scope>NUCLEOTIDE SEQUENCE</scope>
</reference>
<keyword evidence="1" id="KW-0472">Membrane</keyword>
<proteinExistence type="predicted"/>
<dbReference type="AlphaFoldDB" id="A0A0E9QG84"/>
<evidence type="ECO:0000256" key="1">
    <source>
        <dbReference type="SAM" id="Phobius"/>
    </source>
</evidence>